<evidence type="ECO:0000313" key="7">
    <source>
        <dbReference type="EMBL" id="WFD44616.1"/>
    </source>
</evidence>
<comment type="subcellular location">
    <subcellularLocation>
        <location evidence="1">Membrane</location>
        <topology evidence="1">Multi-pass membrane protein</topology>
    </subcellularLocation>
</comment>
<evidence type="ECO:0000256" key="2">
    <source>
        <dbReference type="ARBA" id="ARBA00022692"/>
    </source>
</evidence>
<dbReference type="GO" id="GO:0055038">
    <property type="term" value="C:recycling endosome membrane"/>
    <property type="evidence" value="ECO:0007669"/>
    <property type="project" value="TreeGrafter"/>
</dbReference>
<feature type="transmembrane region" description="Helical" evidence="6">
    <location>
        <begin position="196"/>
        <end position="219"/>
    </location>
</feature>
<name>A0AAF0F7F9_9BASI</name>
<reference evidence="7" key="1">
    <citation type="submission" date="2023-02" db="EMBL/GenBank/DDBJ databases">
        <title>Mating type loci evolution in Malassezia.</title>
        <authorList>
            <person name="Coelho M.A."/>
        </authorList>
    </citation>
    <scope>NUCLEOTIDE SEQUENCE</scope>
    <source>
        <strain evidence="7">CBS 14136</strain>
    </source>
</reference>
<evidence type="ECO:0000256" key="5">
    <source>
        <dbReference type="SAM" id="MobiDB-lite"/>
    </source>
</evidence>
<dbReference type="PANTHER" id="PTHR10687:SF90">
    <property type="entry name" value="SECRETORY CARRIER MEMBRANE PROTEIN"/>
    <property type="match status" value="1"/>
</dbReference>
<dbReference type="EMBL" id="CP118379">
    <property type="protein sequence ID" value="WFD44616.1"/>
    <property type="molecule type" value="Genomic_DNA"/>
</dbReference>
<organism evidence="7 8">
    <name type="scientific">Malassezia psittaci</name>
    <dbReference type="NCBI Taxonomy" id="1821823"/>
    <lineage>
        <taxon>Eukaryota</taxon>
        <taxon>Fungi</taxon>
        <taxon>Dikarya</taxon>
        <taxon>Basidiomycota</taxon>
        <taxon>Ustilaginomycotina</taxon>
        <taxon>Malasseziomycetes</taxon>
        <taxon>Malasseziales</taxon>
        <taxon>Malasseziaceae</taxon>
        <taxon>Malassezia</taxon>
    </lineage>
</organism>
<feature type="transmembrane region" description="Helical" evidence="6">
    <location>
        <begin position="162"/>
        <end position="184"/>
    </location>
</feature>
<feature type="transmembrane region" description="Helical" evidence="6">
    <location>
        <begin position="239"/>
        <end position="263"/>
    </location>
</feature>
<dbReference type="AlphaFoldDB" id="A0AAF0F7F9"/>
<keyword evidence="2 6" id="KW-0812">Transmembrane</keyword>
<sequence>MTSGRAALDSNPFDDPSVQSAMHGGFDDDLESNPLDTDSLHRKSGNAYAETLDEDEEEMYPTSTHGTAPAHAMRDDDVARRERELEERERELDARTEHMRRFGRNNWPPFYPLVYHDIDAEIPPDAQETMRHLYYLWLVFTATLIWNVPTMVILAITSVPNANFIGAIVYLIFLPVLSFTLWYRPVYNGLMKEHSLFYYVYFLFGGFHLLFSLYAVVGYASTGCAGFLSVISAFYHGKWLGGAFALVSSIGFLLQGAGNLWYYRVIYQHNQEKGHTFAQAKAELASHGARAYLYVYNIETHIEACEDRGYE</sequence>
<dbReference type="PANTHER" id="PTHR10687">
    <property type="entry name" value="SECRETORY CARRIER-ASSOCIATED MEMBRANE PROTEIN SCAMP"/>
    <property type="match status" value="1"/>
</dbReference>
<dbReference type="Pfam" id="PF04144">
    <property type="entry name" value="SCAMP"/>
    <property type="match status" value="1"/>
</dbReference>
<keyword evidence="8" id="KW-1185">Reference proteome</keyword>
<feature type="transmembrane region" description="Helical" evidence="6">
    <location>
        <begin position="134"/>
        <end position="156"/>
    </location>
</feature>
<dbReference type="InterPro" id="IPR007273">
    <property type="entry name" value="SCAMP"/>
</dbReference>
<keyword evidence="4 6" id="KW-0472">Membrane</keyword>
<evidence type="ECO:0008006" key="9">
    <source>
        <dbReference type="Google" id="ProtNLM"/>
    </source>
</evidence>
<evidence type="ECO:0000256" key="3">
    <source>
        <dbReference type="ARBA" id="ARBA00022989"/>
    </source>
</evidence>
<dbReference type="GO" id="GO:0032588">
    <property type="term" value="C:trans-Golgi network membrane"/>
    <property type="evidence" value="ECO:0007669"/>
    <property type="project" value="TreeGrafter"/>
</dbReference>
<keyword evidence="3 6" id="KW-1133">Transmembrane helix</keyword>
<evidence type="ECO:0000256" key="1">
    <source>
        <dbReference type="ARBA" id="ARBA00004141"/>
    </source>
</evidence>
<protein>
    <recommendedName>
        <fullName evidence="9">Scamp-domain-containing protein</fullName>
    </recommendedName>
</protein>
<evidence type="ECO:0000313" key="8">
    <source>
        <dbReference type="Proteomes" id="UP001214628"/>
    </source>
</evidence>
<feature type="region of interest" description="Disordered" evidence="5">
    <location>
        <begin position="1"/>
        <end position="91"/>
    </location>
</feature>
<feature type="compositionally biased region" description="Basic and acidic residues" evidence="5">
    <location>
        <begin position="72"/>
        <end position="91"/>
    </location>
</feature>
<accession>A0AAF0F7F9</accession>
<proteinExistence type="predicted"/>
<gene>
    <name evidence="7" type="ORF">MPSI1_003284</name>
</gene>
<evidence type="ECO:0000256" key="4">
    <source>
        <dbReference type="ARBA" id="ARBA00023136"/>
    </source>
</evidence>
<evidence type="ECO:0000256" key="6">
    <source>
        <dbReference type="SAM" id="Phobius"/>
    </source>
</evidence>
<dbReference type="GO" id="GO:0015031">
    <property type="term" value="P:protein transport"/>
    <property type="evidence" value="ECO:0007669"/>
    <property type="project" value="InterPro"/>
</dbReference>
<dbReference type="Proteomes" id="UP001214628">
    <property type="component" value="Chromosome 5"/>
</dbReference>